<dbReference type="Pfam" id="PF00379">
    <property type="entry name" value="Chitin_bind_4"/>
    <property type="match status" value="1"/>
</dbReference>
<feature type="compositionally biased region" description="Low complexity" evidence="2">
    <location>
        <begin position="95"/>
        <end position="111"/>
    </location>
</feature>
<accession>A0A8B7PPD6</accession>
<dbReference type="KEGG" id="hazt:108683089"/>
<evidence type="ECO:0000313" key="5">
    <source>
        <dbReference type="RefSeq" id="XP_018027860.1"/>
    </source>
</evidence>
<sequence>MWNIVVLTLWASASCLAFPPRMIYNYKSDHLNHEQTGVAGKSVSGGYGWTAPNGQKFSVNYIADNKGYRIVSSHNVFPGGKPLNPVETFPPAPKSFPSAPKSSDFSAPAPSLHLKSESNPFTSPNKPSVTSSSSFFSPQTKNSLARAHFGLAEPKINESPTTTTTTTTRRPVTVIFFNTTPKAAKPSSSVVPVPSKVVIPQVNRKTFGGQPSAPEVAANEAKEPAAEETEGADTTGPKNAKSVAASEGGNVAGADGAEAEGASAGSKTKDAGSTDAAGEKAGGAEAEAGAAEEGAEGGGEGEEGAEAGAEDEGAEAEGEEAEAETGVEAEEEEESGSDSAGEDW</sequence>
<gene>
    <name evidence="5" type="primary">LOC108683089</name>
</gene>
<dbReference type="InterPro" id="IPR000618">
    <property type="entry name" value="Insect_cuticle"/>
</dbReference>
<dbReference type="PROSITE" id="PS51155">
    <property type="entry name" value="CHIT_BIND_RR_2"/>
    <property type="match status" value="1"/>
</dbReference>
<dbReference type="RefSeq" id="XP_018027860.1">
    <property type="nucleotide sequence ID" value="XM_018172371.2"/>
</dbReference>
<feature type="compositionally biased region" description="Low complexity" evidence="2">
    <location>
        <begin position="283"/>
        <end position="292"/>
    </location>
</feature>
<keyword evidence="1" id="KW-0193">Cuticle</keyword>
<feature type="compositionally biased region" description="Acidic residues" evidence="2">
    <location>
        <begin position="293"/>
        <end position="344"/>
    </location>
</feature>
<dbReference type="Proteomes" id="UP000694843">
    <property type="component" value="Unplaced"/>
</dbReference>
<feature type="region of interest" description="Disordered" evidence="2">
    <location>
        <begin position="204"/>
        <end position="344"/>
    </location>
</feature>
<dbReference type="GeneID" id="108683089"/>
<evidence type="ECO:0000256" key="1">
    <source>
        <dbReference type="PROSITE-ProRule" id="PRU00497"/>
    </source>
</evidence>
<feature type="region of interest" description="Disordered" evidence="2">
    <location>
        <begin position="82"/>
        <end position="137"/>
    </location>
</feature>
<keyword evidence="4" id="KW-1185">Reference proteome</keyword>
<feature type="chain" id="PRO_5034638604" evidence="3">
    <location>
        <begin position="18"/>
        <end position="344"/>
    </location>
</feature>
<name>A0A8B7PPD6_HYAAZ</name>
<proteinExistence type="predicted"/>
<protein>
    <submittedName>
        <fullName evidence="5">Ribosome-binding protein 1</fullName>
    </submittedName>
</protein>
<organism evidence="4 5">
    <name type="scientific">Hyalella azteca</name>
    <name type="common">Amphipod</name>
    <dbReference type="NCBI Taxonomy" id="294128"/>
    <lineage>
        <taxon>Eukaryota</taxon>
        <taxon>Metazoa</taxon>
        <taxon>Ecdysozoa</taxon>
        <taxon>Arthropoda</taxon>
        <taxon>Crustacea</taxon>
        <taxon>Multicrustacea</taxon>
        <taxon>Malacostraca</taxon>
        <taxon>Eumalacostraca</taxon>
        <taxon>Peracarida</taxon>
        <taxon>Amphipoda</taxon>
        <taxon>Senticaudata</taxon>
        <taxon>Talitrida</taxon>
        <taxon>Talitroidea</taxon>
        <taxon>Hyalellidae</taxon>
        <taxon>Hyalella</taxon>
    </lineage>
</organism>
<feature type="signal peptide" evidence="3">
    <location>
        <begin position="1"/>
        <end position="17"/>
    </location>
</feature>
<keyword evidence="3" id="KW-0732">Signal</keyword>
<evidence type="ECO:0000313" key="4">
    <source>
        <dbReference type="Proteomes" id="UP000694843"/>
    </source>
</evidence>
<reference evidence="5" key="1">
    <citation type="submission" date="2025-08" db="UniProtKB">
        <authorList>
            <consortium name="RefSeq"/>
        </authorList>
    </citation>
    <scope>IDENTIFICATION</scope>
    <source>
        <tissue evidence="5">Whole organism</tissue>
    </source>
</reference>
<feature type="compositionally biased region" description="Low complexity" evidence="2">
    <location>
        <begin position="247"/>
        <end position="265"/>
    </location>
</feature>
<dbReference type="GO" id="GO:0042302">
    <property type="term" value="F:structural constituent of cuticle"/>
    <property type="evidence" value="ECO:0007669"/>
    <property type="project" value="UniProtKB-UniRule"/>
</dbReference>
<feature type="compositionally biased region" description="Low complexity" evidence="2">
    <location>
        <begin position="122"/>
        <end position="137"/>
    </location>
</feature>
<dbReference type="OrthoDB" id="6515429at2759"/>
<evidence type="ECO:0000256" key="3">
    <source>
        <dbReference type="SAM" id="SignalP"/>
    </source>
</evidence>
<dbReference type="AlphaFoldDB" id="A0A8B7PPD6"/>
<evidence type="ECO:0000256" key="2">
    <source>
        <dbReference type="SAM" id="MobiDB-lite"/>
    </source>
</evidence>